<dbReference type="EC" id="1.3.98.3" evidence="14"/>
<feature type="binding site" evidence="15">
    <location>
        <position position="331"/>
    </location>
    <ligand>
        <name>S-adenosyl-L-methionine</name>
        <dbReference type="ChEBI" id="CHEBI:59789"/>
        <label>1</label>
    </ligand>
</feature>
<evidence type="ECO:0000256" key="1">
    <source>
        <dbReference type="ARBA" id="ARBA00004496"/>
    </source>
</evidence>
<dbReference type="InterPro" id="IPR013785">
    <property type="entry name" value="Aldolase_TIM"/>
</dbReference>
<comment type="cofactor">
    <cofactor evidence="14 16">
        <name>[4Fe-4S] cluster</name>
        <dbReference type="ChEBI" id="CHEBI:49883"/>
    </cofactor>
    <text evidence="14 16">Binds 1 [4Fe-4S] cluster. The cluster is coordinated with 3 cysteines and an exchangeable S-adenosyl-L-methionine.</text>
</comment>
<evidence type="ECO:0000256" key="9">
    <source>
        <dbReference type="ARBA" id="ARBA00023002"/>
    </source>
</evidence>
<keyword evidence="7 14" id="KW-0949">S-adenosyl-L-methionine</keyword>
<keyword evidence="6 14" id="KW-0963">Cytoplasm</keyword>
<feature type="binding site" evidence="15">
    <location>
        <begin position="69"/>
        <end position="71"/>
    </location>
    <ligand>
        <name>S-adenosyl-L-methionine</name>
        <dbReference type="ChEBI" id="CHEBI:59789"/>
        <label>2</label>
    </ligand>
</feature>
<keyword evidence="11 14" id="KW-0411">Iron-sulfur</keyword>
<evidence type="ECO:0000256" key="15">
    <source>
        <dbReference type="PIRSR" id="PIRSR000167-1"/>
    </source>
</evidence>
<evidence type="ECO:0000256" key="3">
    <source>
        <dbReference type="ARBA" id="ARBA00005493"/>
    </source>
</evidence>
<evidence type="ECO:0000256" key="5">
    <source>
        <dbReference type="ARBA" id="ARBA00022485"/>
    </source>
</evidence>
<dbReference type="Proteomes" id="UP000095552">
    <property type="component" value="Unassembled WGS sequence"/>
</dbReference>
<sequence>MNKTEEALIAKYDKPVPRYTSYPTVLDWHTDGFHKECYIDKLKLSFDLNKSEGISLYIHLPYCESLCTYCGCNTHISVNHQVEYPYIQALLKEWEMYVSTFGERPKLKEIHLGGGTPTFFSAENLKFLIESIKNTVELMPGYEFSFEGHPNNTTYEHLKVLREVGFSRVSFGIQDFDLKVQKAINRLQSFDQVAEVTKWSRILGYESINFDLIYGLPFQTEETILDTMEKVGHLKPDRIAFYSYAHVPWKRPGQRAYSETDLPSPSSKRKLNILGQALLRKQGYLPIGMDHFALPNDSLVEAFKEGRLNRNFMGYTTSNSQLLIGIGASSISDVGLAYGQNAKSVKGYLAQLEKGALPIVKGHIMSKEDRRIKAKLLKVACEQRISAEDALNLYANDRDRLNELILDGLLEKTAEGFLVTTSGAQFLRNICSLFDPNFGKQNKRSFSQAV</sequence>
<feature type="binding site" evidence="15">
    <location>
        <position position="57"/>
    </location>
    <ligand>
        <name>S-adenosyl-L-methionine</name>
        <dbReference type="ChEBI" id="CHEBI:59789"/>
        <label>1</label>
    </ligand>
</feature>
<evidence type="ECO:0000256" key="7">
    <source>
        <dbReference type="ARBA" id="ARBA00022691"/>
    </source>
</evidence>
<feature type="binding site" evidence="16">
    <location>
        <position position="70"/>
    </location>
    <ligand>
        <name>[4Fe-4S] cluster</name>
        <dbReference type="ChEBI" id="CHEBI:49883"/>
        <note>4Fe-4S-S-AdoMet</note>
    </ligand>
</feature>
<feature type="binding site" evidence="15">
    <location>
        <position position="245"/>
    </location>
    <ligand>
        <name>S-adenosyl-L-methionine</name>
        <dbReference type="ChEBI" id="CHEBI:59789"/>
        <label>2</label>
    </ligand>
</feature>
<dbReference type="PIRSF" id="PIRSF000167">
    <property type="entry name" value="HemN"/>
    <property type="match status" value="1"/>
</dbReference>
<comment type="caution">
    <text evidence="18">The sequence shown here is derived from an EMBL/GenBank/DDBJ whole genome shotgun (WGS) entry which is preliminary data.</text>
</comment>
<dbReference type="PANTHER" id="PTHR13932:SF6">
    <property type="entry name" value="OXYGEN-INDEPENDENT COPROPORPHYRINOGEN III OXIDASE"/>
    <property type="match status" value="1"/>
</dbReference>
<evidence type="ECO:0000256" key="8">
    <source>
        <dbReference type="ARBA" id="ARBA00022723"/>
    </source>
</evidence>
<evidence type="ECO:0000313" key="18">
    <source>
        <dbReference type="EMBL" id="OEJ99786.1"/>
    </source>
</evidence>
<keyword evidence="19" id="KW-1185">Reference proteome</keyword>
<dbReference type="SMART" id="SM00729">
    <property type="entry name" value="Elp3"/>
    <property type="match status" value="1"/>
</dbReference>
<evidence type="ECO:0000256" key="14">
    <source>
        <dbReference type="PIRNR" id="PIRNR000167"/>
    </source>
</evidence>
<dbReference type="GO" id="GO:0004109">
    <property type="term" value="F:coproporphyrinogen oxidase activity"/>
    <property type="evidence" value="ECO:0007669"/>
    <property type="project" value="InterPro"/>
</dbReference>
<accession>A0A1E5SL66</accession>
<feature type="domain" description="Radical SAM core" evidence="17">
    <location>
        <begin position="48"/>
        <end position="285"/>
    </location>
</feature>
<dbReference type="SUPFAM" id="SSF102114">
    <property type="entry name" value="Radical SAM enzymes"/>
    <property type="match status" value="1"/>
</dbReference>
<dbReference type="GO" id="GO:0046872">
    <property type="term" value="F:metal ion binding"/>
    <property type="evidence" value="ECO:0007669"/>
    <property type="project" value="UniProtKB-KW"/>
</dbReference>
<evidence type="ECO:0000256" key="6">
    <source>
        <dbReference type="ARBA" id="ARBA00022490"/>
    </source>
</evidence>
<keyword evidence="9 14" id="KW-0560">Oxidoreductase</keyword>
<dbReference type="InterPro" id="IPR006638">
    <property type="entry name" value="Elp3/MiaA/NifB-like_rSAM"/>
</dbReference>
<evidence type="ECO:0000313" key="19">
    <source>
        <dbReference type="Proteomes" id="UP000095552"/>
    </source>
</evidence>
<comment type="similarity">
    <text evidence="3 14">Belongs to the anaerobic coproporphyrinogen-III oxidase family.</text>
</comment>
<feature type="binding site" evidence="15">
    <location>
        <begin position="115"/>
        <end position="116"/>
    </location>
    <ligand>
        <name>S-adenosyl-L-methionine</name>
        <dbReference type="ChEBI" id="CHEBI:59789"/>
        <label>2</label>
    </ligand>
</feature>
<reference evidence="18 19" key="1">
    <citation type="submission" date="2016-08" db="EMBL/GenBank/DDBJ databases">
        <title>Draft genome of Fabibacter sp. strain SK-8.</title>
        <authorList>
            <person name="Wong S.-K."/>
            <person name="Hamasaki K."/>
            <person name="Yoshizawa S."/>
        </authorList>
    </citation>
    <scope>NUCLEOTIDE SEQUENCE [LARGE SCALE GENOMIC DNA]</scope>
    <source>
        <strain evidence="18 19">SK-8</strain>
    </source>
</reference>
<keyword evidence="10 14" id="KW-0408">Iron</keyword>
<evidence type="ECO:0000256" key="13">
    <source>
        <dbReference type="ARBA" id="ARBA00048321"/>
    </source>
</evidence>
<evidence type="ECO:0000256" key="16">
    <source>
        <dbReference type="PIRSR" id="PIRSR000167-2"/>
    </source>
</evidence>
<keyword evidence="8 14" id="KW-0479">Metal-binding</keyword>
<dbReference type="InterPro" id="IPR034505">
    <property type="entry name" value="Coproporphyrinogen-III_oxidase"/>
</dbReference>
<name>A0A1E5SL66_9BACT</name>
<comment type="pathway">
    <text evidence="2 14">Porphyrin-containing compound metabolism; protoporphyrin-IX biosynthesis; protoporphyrinogen-IX from coproporphyrinogen-III (AdoMet route): step 1/1.</text>
</comment>
<dbReference type="InterPro" id="IPR004558">
    <property type="entry name" value="Coprogen_oxidase_HemN"/>
</dbReference>
<dbReference type="PANTHER" id="PTHR13932">
    <property type="entry name" value="COPROPORPHYRINIGEN III OXIDASE"/>
    <property type="match status" value="1"/>
</dbReference>
<dbReference type="InterPro" id="IPR007197">
    <property type="entry name" value="rSAM"/>
</dbReference>
<keyword evidence="5 14" id="KW-0004">4Fe-4S</keyword>
<dbReference type="Pfam" id="PF04055">
    <property type="entry name" value="Radical_SAM"/>
    <property type="match status" value="1"/>
</dbReference>
<feature type="binding site" evidence="15">
    <location>
        <position position="174"/>
    </location>
    <ligand>
        <name>S-adenosyl-L-methionine</name>
        <dbReference type="ChEBI" id="CHEBI:59789"/>
        <label>2</label>
    </ligand>
</feature>
<dbReference type="UniPathway" id="UPA00251">
    <property type="reaction ID" value="UER00323"/>
</dbReference>
<dbReference type="GO" id="GO:0051539">
    <property type="term" value="F:4 iron, 4 sulfur cluster binding"/>
    <property type="evidence" value="ECO:0007669"/>
    <property type="project" value="UniProtKB-KW"/>
</dbReference>
<dbReference type="SFLD" id="SFLDG01082">
    <property type="entry name" value="B12-binding_domain_containing"/>
    <property type="match status" value="1"/>
</dbReference>
<proteinExistence type="inferred from homology"/>
<evidence type="ECO:0000259" key="17">
    <source>
        <dbReference type="PROSITE" id="PS51918"/>
    </source>
</evidence>
<feature type="binding site" evidence="16">
    <location>
        <position position="67"/>
    </location>
    <ligand>
        <name>[4Fe-4S] cluster</name>
        <dbReference type="ChEBI" id="CHEBI:49883"/>
        <note>4Fe-4S-S-AdoMet</note>
    </ligand>
</feature>
<feature type="binding site" evidence="15">
    <location>
        <position position="147"/>
    </location>
    <ligand>
        <name>S-adenosyl-L-methionine</name>
        <dbReference type="ChEBI" id="CHEBI:59789"/>
        <label>1</label>
    </ligand>
</feature>
<evidence type="ECO:0000256" key="11">
    <source>
        <dbReference type="ARBA" id="ARBA00023014"/>
    </source>
</evidence>
<evidence type="ECO:0000256" key="12">
    <source>
        <dbReference type="ARBA" id="ARBA00023244"/>
    </source>
</evidence>
<dbReference type="NCBIfam" id="TIGR00538">
    <property type="entry name" value="hemN"/>
    <property type="match status" value="1"/>
</dbReference>
<dbReference type="OrthoDB" id="9808022at2"/>
<comment type="subcellular location">
    <subcellularLocation>
        <location evidence="1 14">Cytoplasm</location>
    </subcellularLocation>
</comment>
<protein>
    <recommendedName>
        <fullName evidence="14">Coproporphyrinogen-III oxidase</fullName>
        <ecNumber evidence="14">1.3.98.3</ecNumber>
    </recommendedName>
</protein>
<organism evidence="18 19">
    <name type="scientific">Roseivirga misakiensis</name>
    <dbReference type="NCBI Taxonomy" id="1563681"/>
    <lineage>
        <taxon>Bacteria</taxon>
        <taxon>Pseudomonadati</taxon>
        <taxon>Bacteroidota</taxon>
        <taxon>Cytophagia</taxon>
        <taxon>Cytophagales</taxon>
        <taxon>Roseivirgaceae</taxon>
        <taxon>Roseivirga</taxon>
    </lineage>
</organism>
<dbReference type="GO" id="GO:0006782">
    <property type="term" value="P:protoporphyrinogen IX biosynthetic process"/>
    <property type="evidence" value="ECO:0007669"/>
    <property type="project" value="UniProtKB-UniPathway"/>
</dbReference>
<dbReference type="EMBL" id="MDGQ01000005">
    <property type="protein sequence ID" value="OEJ99786.1"/>
    <property type="molecule type" value="Genomic_DNA"/>
</dbReference>
<gene>
    <name evidence="18" type="ORF">BFP71_09495</name>
</gene>
<comment type="catalytic activity">
    <reaction evidence="13 14">
        <text>coproporphyrinogen III + 2 S-adenosyl-L-methionine = protoporphyrinogen IX + 2 5'-deoxyadenosine + 2 L-methionine + 2 CO2</text>
        <dbReference type="Rhea" id="RHEA:15425"/>
        <dbReference type="ChEBI" id="CHEBI:16526"/>
        <dbReference type="ChEBI" id="CHEBI:17319"/>
        <dbReference type="ChEBI" id="CHEBI:57307"/>
        <dbReference type="ChEBI" id="CHEBI:57309"/>
        <dbReference type="ChEBI" id="CHEBI:57844"/>
        <dbReference type="ChEBI" id="CHEBI:59789"/>
        <dbReference type="EC" id="1.3.98.3"/>
    </reaction>
</comment>
<dbReference type="GO" id="GO:0051989">
    <property type="term" value="F:coproporphyrinogen dehydrogenase activity"/>
    <property type="evidence" value="ECO:0007669"/>
    <property type="project" value="UniProtKB-EC"/>
</dbReference>
<keyword evidence="12 14" id="KW-0627">Porphyrin biosynthesis</keyword>
<evidence type="ECO:0000256" key="4">
    <source>
        <dbReference type="ARBA" id="ARBA00011245"/>
    </source>
</evidence>
<dbReference type="PROSITE" id="PS51918">
    <property type="entry name" value="RADICAL_SAM"/>
    <property type="match status" value="1"/>
</dbReference>
<dbReference type="Gene3D" id="3.20.20.70">
    <property type="entry name" value="Aldolase class I"/>
    <property type="match status" value="1"/>
</dbReference>
<dbReference type="STRING" id="1563681.BFP71_09495"/>
<dbReference type="AlphaFoldDB" id="A0A1E5SL66"/>
<dbReference type="Gene3D" id="1.10.10.920">
    <property type="match status" value="1"/>
</dbReference>
<feature type="binding site" evidence="15">
    <location>
        <position position="186"/>
    </location>
    <ligand>
        <name>S-adenosyl-L-methionine</name>
        <dbReference type="ChEBI" id="CHEBI:59789"/>
        <label>2</label>
    </ligand>
</feature>
<dbReference type="GO" id="GO:0005737">
    <property type="term" value="C:cytoplasm"/>
    <property type="evidence" value="ECO:0007669"/>
    <property type="project" value="UniProtKB-SubCell"/>
</dbReference>
<dbReference type="RefSeq" id="WP_069835248.1">
    <property type="nucleotide sequence ID" value="NZ_MDGQ01000005.1"/>
</dbReference>
<comment type="subunit">
    <text evidence="4">Monomer.</text>
</comment>
<feature type="binding site" evidence="15">
    <location>
        <position position="114"/>
    </location>
    <ligand>
        <name>S-adenosyl-L-methionine</name>
        <dbReference type="ChEBI" id="CHEBI:59789"/>
        <label>1</label>
    </ligand>
</feature>
<feature type="binding site" evidence="16">
    <location>
        <position position="63"/>
    </location>
    <ligand>
        <name>[4Fe-4S] cluster</name>
        <dbReference type="ChEBI" id="CHEBI:49883"/>
        <note>4Fe-4S-S-AdoMet</note>
    </ligand>
</feature>
<evidence type="ECO:0000256" key="10">
    <source>
        <dbReference type="ARBA" id="ARBA00023004"/>
    </source>
</evidence>
<evidence type="ECO:0000256" key="2">
    <source>
        <dbReference type="ARBA" id="ARBA00004785"/>
    </source>
</evidence>
<feature type="binding site" evidence="15">
    <location>
        <position position="211"/>
    </location>
    <ligand>
        <name>S-adenosyl-L-methionine</name>
        <dbReference type="ChEBI" id="CHEBI:59789"/>
        <label>2</label>
    </ligand>
</feature>
<dbReference type="SFLD" id="SFLDG01065">
    <property type="entry name" value="anaerobic_coproporphyrinogen-I"/>
    <property type="match status" value="1"/>
</dbReference>
<dbReference type="InterPro" id="IPR058240">
    <property type="entry name" value="rSAM_sf"/>
</dbReference>
<dbReference type="SFLD" id="SFLDS00029">
    <property type="entry name" value="Radical_SAM"/>
    <property type="match status" value="1"/>
</dbReference>